<proteinExistence type="predicted"/>
<protein>
    <submittedName>
        <fullName evidence="2">Uncharacterized protein</fullName>
    </submittedName>
</protein>
<dbReference type="EMBL" id="CP144061">
    <property type="protein sequence ID" value="WWD21745.1"/>
    <property type="molecule type" value="Genomic_DNA"/>
</dbReference>
<feature type="chain" id="PRO_5042491547" evidence="1">
    <location>
        <begin position="23"/>
        <end position="397"/>
    </location>
</feature>
<dbReference type="RefSeq" id="XP_031860792.2">
    <property type="nucleotide sequence ID" value="XM_032004993.2"/>
</dbReference>
<dbReference type="AlphaFoldDB" id="A0AAJ8MZI4"/>
<evidence type="ECO:0000313" key="2">
    <source>
        <dbReference type="EMBL" id="WWD21745.1"/>
    </source>
</evidence>
<sequence length="397" mass="46024">MKMKTMISAFLIWMRTLEPTTEVVISDFRQTLLVLIRCSSDTYFKFVWGIYEGEVVVEGRNGASLMYGLDWDWESKDDSKIIHRHHRKLALINLVTTLTIADYGEAIQLAKAFCDDPMIIGSGMGQNEAAGRHIEPPTTPVRTISSAMDRRRKLFHNVKKVNLKSTFISRLYFQDHDRKLVIDQLRNGFQPNAVCAEFRNPTEEYGPWDRSIYAQRDPTGHTLVLWSPKSNVEYLIRHWPVTELTWHGLHLDCMVDDFRTVSKLKLFYRPLDEVENRKKQFDALTRVFRLVSPLFLVRKKRTIKYKISGRGGMIPLPYRYRGAGRGGHEGRDAGRSIELLNFSYLGRKVTMEDLIEKKISQLSDKFEGEKMRKSWMKMDLNIRGDKEGEACDCCGGR</sequence>
<feature type="signal peptide" evidence="1">
    <location>
        <begin position="1"/>
        <end position="22"/>
    </location>
</feature>
<evidence type="ECO:0000256" key="1">
    <source>
        <dbReference type="SAM" id="SignalP"/>
    </source>
</evidence>
<keyword evidence="1" id="KW-0732">Signal</keyword>
<dbReference type="KEGG" id="ksn:43589134"/>
<name>A0AAJ8MZI4_9TREE</name>
<gene>
    <name evidence="2" type="ORF">CI109_106232</name>
</gene>
<dbReference type="GeneID" id="43589134"/>
<organism evidence="2 3">
    <name type="scientific">Kwoniella shandongensis</name>
    <dbReference type="NCBI Taxonomy" id="1734106"/>
    <lineage>
        <taxon>Eukaryota</taxon>
        <taxon>Fungi</taxon>
        <taxon>Dikarya</taxon>
        <taxon>Basidiomycota</taxon>
        <taxon>Agaricomycotina</taxon>
        <taxon>Tremellomycetes</taxon>
        <taxon>Tremellales</taxon>
        <taxon>Cryptococcaceae</taxon>
        <taxon>Kwoniella</taxon>
    </lineage>
</organism>
<reference evidence="2" key="1">
    <citation type="submission" date="2017-08" db="EMBL/GenBank/DDBJ databases">
        <authorList>
            <person name="Cuomo C."/>
            <person name="Billmyre B."/>
            <person name="Heitman J."/>
        </authorList>
    </citation>
    <scope>NUCLEOTIDE SEQUENCE</scope>
    <source>
        <strain evidence="2">CBS 12478</strain>
    </source>
</reference>
<keyword evidence="3" id="KW-1185">Reference proteome</keyword>
<dbReference type="Proteomes" id="UP000322225">
    <property type="component" value="Chromosome 11"/>
</dbReference>
<reference evidence="2" key="2">
    <citation type="submission" date="2024-01" db="EMBL/GenBank/DDBJ databases">
        <title>Comparative genomics of Cryptococcus and Kwoniella reveals pathogenesis evolution and contrasting modes of karyotype evolution via chromosome fusion or intercentromeric recombination.</title>
        <authorList>
            <person name="Coelho M.A."/>
            <person name="David-Palma M."/>
            <person name="Shea T."/>
            <person name="Bowers K."/>
            <person name="McGinley-Smith S."/>
            <person name="Mohammad A.W."/>
            <person name="Gnirke A."/>
            <person name="Yurkov A.M."/>
            <person name="Nowrousian M."/>
            <person name="Sun S."/>
            <person name="Cuomo C.A."/>
            <person name="Heitman J."/>
        </authorList>
    </citation>
    <scope>NUCLEOTIDE SEQUENCE</scope>
    <source>
        <strain evidence="2">CBS 12478</strain>
    </source>
</reference>
<evidence type="ECO:0000313" key="3">
    <source>
        <dbReference type="Proteomes" id="UP000322225"/>
    </source>
</evidence>
<accession>A0AAJ8MZI4</accession>